<evidence type="ECO:0000256" key="1">
    <source>
        <dbReference type="SAM" id="MobiDB-lite"/>
    </source>
</evidence>
<reference evidence="3" key="2">
    <citation type="submission" date="2025-08" db="UniProtKB">
        <authorList>
            <consortium name="RefSeq"/>
        </authorList>
    </citation>
    <scope>IDENTIFICATION</scope>
    <source>
        <tissue evidence="3">Blood</tissue>
    </source>
</reference>
<feature type="compositionally biased region" description="Basic residues" evidence="1">
    <location>
        <begin position="108"/>
        <end position="117"/>
    </location>
</feature>
<dbReference type="RefSeq" id="XP_025743441.1">
    <property type="nucleotide sequence ID" value="XM_025887656.1"/>
</dbReference>
<organism evidence="2 3">
    <name type="scientific">Callorhinus ursinus</name>
    <name type="common">Northern fur seal</name>
    <dbReference type="NCBI Taxonomy" id="34884"/>
    <lineage>
        <taxon>Eukaryota</taxon>
        <taxon>Metazoa</taxon>
        <taxon>Chordata</taxon>
        <taxon>Craniata</taxon>
        <taxon>Vertebrata</taxon>
        <taxon>Euteleostomi</taxon>
        <taxon>Mammalia</taxon>
        <taxon>Eutheria</taxon>
        <taxon>Laurasiatheria</taxon>
        <taxon>Carnivora</taxon>
        <taxon>Caniformia</taxon>
        <taxon>Pinnipedia</taxon>
        <taxon>Otariidae</taxon>
        <taxon>Callorhinus</taxon>
    </lineage>
</organism>
<feature type="region of interest" description="Disordered" evidence="1">
    <location>
        <begin position="1"/>
        <end position="146"/>
    </location>
</feature>
<sequence>MAVSGPRQHVTRARSALARPAAGRSQHRAGAAGPRPGCRNPPGTLSERQTRFLLLQSPKSGPAGSRPETASGDAGTRGERSRRVRRRPTPCGARPVTPRAPGPYCRLPAHRPPKRRAPAPVPDARWLGIPRPPHPPLPPCPVAPSALLHATTPISPKAEQDKSQWVTRFLQTHKKRLPRD</sequence>
<proteinExistence type="predicted"/>
<keyword evidence="2" id="KW-1185">Reference proteome</keyword>
<reference key="1">
    <citation type="submission" date="2019-01" db="UniProtKB">
        <authorList>
            <consortium name="RefSeq"/>
        </authorList>
    </citation>
    <scope>IDENTIFICATION</scope>
</reference>
<accession>A0A3Q7RS24</accession>
<evidence type="ECO:0000313" key="2">
    <source>
        <dbReference type="Proteomes" id="UP000286641"/>
    </source>
</evidence>
<dbReference type="InParanoid" id="A0A3Q7RS24"/>
<dbReference type="Proteomes" id="UP000286641">
    <property type="component" value="Unplaced"/>
</dbReference>
<feature type="compositionally biased region" description="Pro residues" evidence="1">
    <location>
        <begin position="130"/>
        <end position="142"/>
    </location>
</feature>
<protein>
    <submittedName>
        <fullName evidence="3">Uncharacterized protein LOC112835996</fullName>
    </submittedName>
</protein>
<dbReference type="AlphaFoldDB" id="A0A3Q7RS24"/>
<gene>
    <name evidence="3" type="primary">LOC112835996</name>
</gene>
<name>A0A3Q7RS24_CALUR</name>
<evidence type="ECO:0000313" key="3">
    <source>
        <dbReference type="RefSeq" id="XP_025743441.1"/>
    </source>
</evidence>